<dbReference type="SMART" id="SM00028">
    <property type="entry name" value="TPR"/>
    <property type="match status" value="3"/>
</dbReference>
<evidence type="ECO:0000256" key="3">
    <source>
        <dbReference type="ARBA" id="ARBA00022679"/>
    </source>
</evidence>
<dbReference type="SMART" id="SM00387">
    <property type="entry name" value="HATPase_c"/>
    <property type="match status" value="1"/>
</dbReference>
<proteinExistence type="predicted"/>
<name>A0A6I2MQ65_9FLAO</name>
<evidence type="ECO:0000313" key="10">
    <source>
        <dbReference type="EMBL" id="MRX65981.1"/>
    </source>
</evidence>
<keyword evidence="5" id="KW-0902">Two-component regulatory system</keyword>
<dbReference type="GO" id="GO:0000160">
    <property type="term" value="P:phosphorelay signal transduction system"/>
    <property type="evidence" value="ECO:0007669"/>
    <property type="project" value="UniProtKB-KW"/>
</dbReference>
<feature type="repeat" description="TPR" evidence="6">
    <location>
        <begin position="250"/>
        <end position="283"/>
    </location>
</feature>
<keyword evidence="6" id="KW-0802">TPR repeat</keyword>
<dbReference type="InterPro" id="IPR019734">
    <property type="entry name" value="TPR_rpt"/>
</dbReference>
<dbReference type="PANTHER" id="PTHR24421">
    <property type="entry name" value="NITRATE/NITRITE SENSOR PROTEIN NARX-RELATED"/>
    <property type="match status" value="1"/>
</dbReference>
<keyword evidence="8" id="KW-0732">Signal</keyword>
<keyword evidence="7" id="KW-1133">Transmembrane helix</keyword>
<accession>A0A6I2MQ65</accession>
<keyword evidence="7" id="KW-0472">Membrane</keyword>
<dbReference type="InterPro" id="IPR011990">
    <property type="entry name" value="TPR-like_helical_dom_sf"/>
</dbReference>
<evidence type="ECO:0000256" key="8">
    <source>
        <dbReference type="SAM" id="SignalP"/>
    </source>
</evidence>
<comment type="catalytic activity">
    <reaction evidence="1">
        <text>ATP + protein L-histidine = ADP + protein N-phospho-L-histidine.</text>
        <dbReference type="EC" id="2.7.13.3"/>
    </reaction>
</comment>
<feature type="transmembrane region" description="Helical" evidence="7">
    <location>
        <begin position="434"/>
        <end position="453"/>
    </location>
</feature>
<dbReference type="RefSeq" id="WP_154369356.1">
    <property type="nucleotide sequence ID" value="NZ_CANMYZ010000003.1"/>
</dbReference>
<dbReference type="PROSITE" id="PS50005">
    <property type="entry name" value="TPR"/>
    <property type="match status" value="1"/>
</dbReference>
<dbReference type="PANTHER" id="PTHR24421:SF10">
    <property type="entry name" value="NITRATE_NITRITE SENSOR PROTEIN NARQ"/>
    <property type="match status" value="1"/>
</dbReference>
<dbReference type="Gene3D" id="1.25.40.10">
    <property type="entry name" value="Tetratricopeptide repeat domain"/>
    <property type="match status" value="1"/>
</dbReference>
<gene>
    <name evidence="10" type="ORF">GJ691_17660</name>
</gene>
<dbReference type="InterPro" id="IPR036890">
    <property type="entry name" value="HATPase_C_sf"/>
</dbReference>
<dbReference type="InterPro" id="IPR003594">
    <property type="entry name" value="HATPase_dom"/>
</dbReference>
<dbReference type="SUPFAM" id="SSF48452">
    <property type="entry name" value="TPR-like"/>
    <property type="match status" value="1"/>
</dbReference>
<evidence type="ECO:0000259" key="9">
    <source>
        <dbReference type="PROSITE" id="PS50109"/>
    </source>
</evidence>
<dbReference type="InterPro" id="IPR050482">
    <property type="entry name" value="Sensor_HK_TwoCompSys"/>
</dbReference>
<organism evidence="10 11">
    <name type="scientific">Maribacter luteus</name>
    <dbReference type="NCBI Taxonomy" id="2594478"/>
    <lineage>
        <taxon>Bacteria</taxon>
        <taxon>Pseudomonadati</taxon>
        <taxon>Bacteroidota</taxon>
        <taxon>Flavobacteriia</taxon>
        <taxon>Flavobacteriales</taxon>
        <taxon>Flavobacteriaceae</taxon>
        <taxon>Maribacter</taxon>
    </lineage>
</organism>
<dbReference type="AlphaFoldDB" id="A0A6I2MQ65"/>
<dbReference type="Proteomes" id="UP000443153">
    <property type="component" value="Unassembled WGS sequence"/>
</dbReference>
<dbReference type="InterPro" id="IPR005467">
    <property type="entry name" value="His_kinase_dom"/>
</dbReference>
<evidence type="ECO:0000256" key="7">
    <source>
        <dbReference type="SAM" id="Phobius"/>
    </source>
</evidence>
<sequence length="703" mass="80733">MPKIKGPKIPLIICKILLVSLCLVLIPCSCTTSNNDPIATQTIVNDSISNWINQGNNTELSNKEKDSIYQKAILAVDKSSQDSLKLYYYSRLSLAYLDLNDSLRFRTTNKKTRDLADRIKDTLNQAYALWDLADFFETQMVMDSAFYNYQEAQKRFTSLEDNYNAGRMFYNMALIQTDVKDYTGAEINTFNSIELLKPLNEDLRLHRCYNLLGSITKELNEYDRSLEYFNLAEEYLSKADKDEKNRLYYPKLQNNIGNVYKDQGNYNAAKKYYQKAVFTEDSLRFFDPSTYALIVNNLAFSRFKLGDTLNILQDLEMAKRIQKELNDIEGLSLSEYNFAEFYLSKNDTLNAVASGQKAKQYAEEGSNNKRLLASLGLLARIDPKNSLNYTERYIALTDSLIQVERQERNKFTRIRFETDEFIAENESLVRKKQIWTGLALSIFLLGVSLYVIFYQRSRNQALQFQQQQQTSNQEIFDLMLSQKQKIAETKKAEQKRISEELHDGVLGKMLGARMVLTGLNKVASEEAISERAKAIAALKDVEGEVRAISHELSHAAYHNINNFISSIKELLKTTCSTNDLDFSFDYDETYDWDAMKGEIKINLYRMVQEILQNAVKHSKCKNILVSFVRRNQILIVTITDDGQGFASKPGKKGIGMRNIKSRVEKLGGTWDIDSRPNKGTTIILNIPLESQNNAHEVIHEKRV</sequence>
<dbReference type="PROSITE" id="PS50109">
    <property type="entry name" value="HIS_KIN"/>
    <property type="match status" value="1"/>
</dbReference>
<dbReference type="Gene3D" id="3.30.565.10">
    <property type="entry name" value="Histidine kinase-like ATPase, C-terminal domain"/>
    <property type="match status" value="1"/>
</dbReference>
<comment type="caution">
    <text evidence="10">The sequence shown here is derived from an EMBL/GenBank/DDBJ whole genome shotgun (WGS) entry which is preliminary data.</text>
</comment>
<dbReference type="EMBL" id="WKJH01000030">
    <property type="protein sequence ID" value="MRX65981.1"/>
    <property type="molecule type" value="Genomic_DNA"/>
</dbReference>
<dbReference type="PRINTS" id="PR00344">
    <property type="entry name" value="BCTRLSENSOR"/>
</dbReference>
<keyword evidence="4" id="KW-0418">Kinase</keyword>
<keyword evidence="3" id="KW-0808">Transferase</keyword>
<feature type="domain" description="Histidine kinase" evidence="9">
    <location>
        <begin position="496"/>
        <end position="690"/>
    </location>
</feature>
<dbReference type="OrthoDB" id="977000at2"/>
<evidence type="ECO:0000256" key="5">
    <source>
        <dbReference type="ARBA" id="ARBA00023012"/>
    </source>
</evidence>
<evidence type="ECO:0000256" key="2">
    <source>
        <dbReference type="ARBA" id="ARBA00012438"/>
    </source>
</evidence>
<dbReference type="CDD" id="cd16917">
    <property type="entry name" value="HATPase_UhpB-NarQ-NarX-like"/>
    <property type="match status" value="1"/>
</dbReference>
<protein>
    <recommendedName>
        <fullName evidence="2">histidine kinase</fullName>
        <ecNumber evidence="2">2.7.13.3</ecNumber>
    </recommendedName>
</protein>
<keyword evidence="7" id="KW-0812">Transmembrane</keyword>
<reference evidence="10 11" key="1">
    <citation type="submission" date="2019-11" db="EMBL/GenBank/DDBJ databases">
        <title>Maribacter lutea sp. nov., a marine bacterium isolated from intertidal sand.</title>
        <authorList>
            <person name="Liu A."/>
        </authorList>
    </citation>
    <scope>NUCLEOTIDE SEQUENCE [LARGE SCALE GENOMIC DNA]</scope>
    <source>
        <strain evidence="10 11">RZ05</strain>
    </source>
</reference>
<evidence type="ECO:0000313" key="11">
    <source>
        <dbReference type="Proteomes" id="UP000443153"/>
    </source>
</evidence>
<dbReference type="GO" id="GO:0004673">
    <property type="term" value="F:protein histidine kinase activity"/>
    <property type="evidence" value="ECO:0007669"/>
    <property type="project" value="UniProtKB-EC"/>
</dbReference>
<feature type="signal peptide" evidence="8">
    <location>
        <begin position="1"/>
        <end position="32"/>
    </location>
</feature>
<evidence type="ECO:0000256" key="6">
    <source>
        <dbReference type="PROSITE-ProRule" id="PRU00339"/>
    </source>
</evidence>
<dbReference type="Pfam" id="PF13181">
    <property type="entry name" value="TPR_8"/>
    <property type="match status" value="2"/>
</dbReference>
<dbReference type="InterPro" id="IPR004358">
    <property type="entry name" value="Sig_transdc_His_kin-like_C"/>
</dbReference>
<evidence type="ECO:0000256" key="4">
    <source>
        <dbReference type="ARBA" id="ARBA00022777"/>
    </source>
</evidence>
<feature type="chain" id="PRO_5026148485" description="histidine kinase" evidence="8">
    <location>
        <begin position="33"/>
        <end position="703"/>
    </location>
</feature>
<dbReference type="EC" id="2.7.13.3" evidence="2"/>
<evidence type="ECO:0000256" key="1">
    <source>
        <dbReference type="ARBA" id="ARBA00000085"/>
    </source>
</evidence>
<dbReference type="SUPFAM" id="SSF55874">
    <property type="entry name" value="ATPase domain of HSP90 chaperone/DNA topoisomerase II/histidine kinase"/>
    <property type="match status" value="1"/>
</dbReference>
<dbReference type="Pfam" id="PF02518">
    <property type="entry name" value="HATPase_c"/>
    <property type="match status" value="1"/>
</dbReference>
<keyword evidence="11" id="KW-1185">Reference proteome</keyword>